<protein>
    <submittedName>
        <fullName evidence="1">Uncharacterized protein</fullName>
    </submittedName>
</protein>
<dbReference type="EMBL" id="ATHI01000002">
    <property type="protein sequence ID" value="EPR35746.1"/>
    <property type="molecule type" value="Genomic_DNA"/>
</dbReference>
<organism evidence="1 2">
    <name type="scientific">Alkalidesulfovibrio alkalitolerans DSM 16529</name>
    <dbReference type="NCBI Taxonomy" id="1121439"/>
    <lineage>
        <taxon>Bacteria</taxon>
        <taxon>Pseudomonadati</taxon>
        <taxon>Thermodesulfobacteriota</taxon>
        <taxon>Desulfovibrionia</taxon>
        <taxon>Desulfovibrionales</taxon>
        <taxon>Desulfovibrionaceae</taxon>
        <taxon>Alkalidesulfovibrio</taxon>
    </lineage>
</organism>
<comment type="caution">
    <text evidence="1">The sequence shown here is derived from an EMBL/GenBank/DDBJ whole genome shotgun (WGS) entry which is preliminary data.</text>
</comment>
<dbReference type="PATRIC" id="fig|1121439.3.peg.236"/>
<proteinExistence type="predicted"/>
<reference evidence="1 2" key="1">
    <citation type="journal article" date="2013" name="Genome Announc.">
        <title>Draft genome sequences for three mercury-methylating, sulfate-reducing bacteria.</title>
        <authorList>
            <person name="Brown S.D."/>
            <person name="Hurt R.A.Jr."/>
            <person name="Gilmour C.C."/>
            <person name="Elias D.A."/>
        </authorList>
    </citation>
    <scope>NUCLEOTIDE SEQUENCE [LARGE SCALE GENOMIC DNA]</scope>
    <source>
        <strain evidence="1 2">DSM 16529</strain>
    </source>
</reference>
<dbReference type="eggNOG" id="ENOG5032CSG">
    <property type="taxonomic scope" value="Bacteria"/>
</dbReference>
<accession>S7TGA1</accession>
<dbReference type="STRING" id="1121439.dsat_1850"/>
<evidence type="ECO:0000313" key="2">
    <source>
        <dbReference type="Proteomes" id="UP000014975"/>
    </source>
</evidence>
<gene>
    <name evidence="1" type="ORF">dsat_1850</name>
</gene>
<dbReference type="AlphaFoldDB" id="S7TGA1"/>
<dbReference type="Proteomes" id="UP000014975">
    <property type="component" value="Unassembled WGS sequence"/>
</dbReference>
<sequence>MQRRMCECGRDIWVQYRISGTVCRPVFWSVSLRAGRTVHVCPSCGAFLHIDALQ</sequence>
<keyword evidence="2" id="KW-1185">Reference proteome</keyword>
<dbReference type="RefSeq" id="WP_020885736.1">
    <property type="nucleotide sequence ID" value="NZ_ATHI01000002.1"/>
</dbReference>
<name>S7TGA1_9BACT</name>
<evidence type="ECO:0000313" key="1">
    <source>
        <dbReference type="EMBL" id="EPR35746.1"/>
    </source>
</evidence>